<keyword evidence="14" id="KW-0564">Palmitate</keyword>
<feature type="transmembrane region" description="Helical" evidence="20">
    <location>
        <begin position="99"/>
        <end position="122"/>
    </location>
</feature>
<keyword evidence="9" id="KW-0964">Secreted</keyword>
<dbReference type="Pfam" id="PF00335">
    <property type="entry name" value="Tetraspanin"/>
    <property type="match status" value="1"/>
</dbReference>
<organism evidence="23 24">
    <name type="scientific">Microtus ochrogaster</name>
    <name type="common">Prairie vole</name>
    <dbReference type="NCBI Taxonomy" id="79684"/>
    <lineage>
        <taxon>Eukaryota</taxon>
        <taxon>Metazoa</taxon>
        <taxon>Chordata</taxon>
        <taxon>Craniata</taxon>
        <taxon>Vertebrata</taxon>
        <taxon>Euteleostomi</taxon>
        <taxon>Mammalia</taxon>
        <taxon>Eutheria</taxon>
        <taxon>Euarchontoglires</taxon>
        <taxon>Glires</taxon>
        <taxon>Rodentia</taxon>
        <taxon>Myomorpha</taxon>
        <taxon>Muroidea</taxon>
        <taxon>Cricetidae</taxon>
        <taxon>Arvicolinae</taxon>
        <taxon>Microtus</taxon>
    </lineage>
</organism>
<evidence type="ECO:0000256" key="14">
    <source>
        <dbReference type="ARBA" id="ARBA00023139"/>
    </source>
</evidence>
<evidence type="ECO:0000256" key="7">
    <source>
        <dbReference type="ARBA" id="ARBA00022475"/>
    </source>
</evidence>
<dbReference type="PANTHER" id="PTHR47671:SF1">
    <property type="entry name" value="PLECKSTRIN HOMOLOGY DOMAIN-CONTAINING FAMILY G MEMBER 6"/>
    <property type="match status" value="1"/>
</dbReference>
<evidence type="ECO:0000256" key="4">
    <source>
        <dbReference type="ARBA" id="ARBA00004651"/>
    </source>
</evidence>
<feature type="compositionally biased region" description="Basic and acidic residues" evidence="19">
    <location>
        <begin position="902"/>
        <end position="912"/>
    </location>
</feature>
<evidence type="ECO:0000256" key="19">
    <source>
        <dbReference type="SAM" id="MobiDB-lite"/>
    </source>
</evidence>
<keyword evidence="13 20" id="KW-0472">Membrane</keyword>
<dbReference type="Gene3D" id="3.40.50.10490">
    <property type="entry name" value="Glucose-6-phosphate isomerase like protein, domain 1"/>
    <property type="match status" value="1"/>
</dbReference>
<evidence type="ECO:0000256" key="9">
    <source>
        <dbReference type="ARBA" id="ARBA00022525"/>
    </source>
</evidence>
<accession>A0A8J6L395</accession>
<evidence type="ECO:0000256" key="3">
    <source>
        <dbReference type="ARBA" id="ARBA00004550"/>
    </source>
</evidence>
<dbReference type="EMBL" id="JAATJU010000200">
    <property type="protein sequence ID" value="KAH0521226.1"/>
    <property type="molecule type" value="Genomic_DNA"/>
</dbReference>
<dbReference type="FunFam" id="1.20.900.10:FF:000017">
    <property type="entry name" value="pleckstrin homology domain-containing family G member 5 isoform X1"/>
    <property type="match status" value="1"/>
</dbReference>
<keyword evidence="7" id="KW-1003">Cell membrane</keyword>
<proteinExistence type="inferred from homology"/>
<dbReference type="PROSITE" id="PS50003">
    <property type="entry name" value="PH_DOMAIN"/>
    <property type="match status" value="1"/>
</dbReference>
<dbReference type="SUPFAM" id="SSF52313">
    <property type="entry name" value="Ribosomal protein S2"/>
    <property type="match status" value="1"/>
</dbReference>
<evidence type="ECO:0000259" key="21">
    <source>
        <dbReference type="PROSITE" id="PS50003"/>
    </source>
</evidence>
<dbReference type="CDD" id="cd00160">
    <property type="entry name" value="RhoGEF"/>
    <property type="match status" value="1"/>
</dbReference>
<name>A0A8J6L395_MICOH</name>
<dbReference type="PROSITE" id="PS00421">
    <property type="entry name" value="TM4_1"/>
    <property type="match status" value="1"/>
</dbReference>
<evidence type="ECO:0000256" key="18">
    <source>
        <dbReference type="ARBA" id="ARBA00023288"/>
    </source>
</evidence>
<evidence type="ECO:0000313" key="23">
    <source>
        <dbReference type="EMBL" id="KAH0521226.1"/>
    </source>
</evidence>
<dbReference type="PRINTS" id="PR00259">
    <property type="entry name" value="TMFOUR"/>
</dbReference>
<evidence type="ECO:0000256" key="2">
    <source>
        <dbReference type="ARBA" id="ARBA00004496"/>
    </source>
</evidence>
<dbReference type="Gene3D" id="1.20.900.10">
    <property type="entry name" value="Dbl homology (DH) domain"/>
    <property type="match status" value="1"/>
</dbReference>
<feature type="compositionally biased region" description="Low complexity" evidence="19">
    <location>
        <begin position="888"/>
        <end position="898"/>
    </location>
</feature>
<feature type="region of interest" description="Disordered" evidence="19">
    <location>
        <begin position="702"/>
        <end position="727"/>
    </location>
</feature>
<dbReference type="SMART" id="SM00325">
    <property type="entry name" value="RhoGEF"/>
    <property type="match status" value="1"/>
</dbReference>
<dbReference type="GO" id="GO:0070062">
    <property type="term" value="C:extracellular exosome"/>
    <property type="evidence" value="ECO:0007669"/>
    <property type="project" value="UniProtKB-ARBA"/>
</dbReference>
<dbReference type="SUPFAM" id="SSF48065">
    <property type="entry name" value="DBL homology domain (DH-domain)"/>
    <property type="match status" value="1"/>
</dbReference>
<evidence type="ECO:0000256" key="16">
    <source>
        <dbReference type="ARBA" id="ARBA00023273"/>
    </source>
</evidence>
<dbReference type="GO" id="GO:0005737">
    <property type="term" value="C:cytoplasm"/>
    <property type="evidence" value="ECO:0007669"/>
    <property type="project" value="UniProtKB-SubCell"/>
</dbReference>
<evidence type="ECO:0000256" key="12">
    <source>
        <dbReference type="ARBA" id="ARBA00022989"/>
    </source>
</evidence>
<feature type="region of interest" description="Disordered" evidence="19">
    <location>
        <begin position="740"/>
        <end position="932"/>
    </location>
</feature>
<keyword evidence="11" id="KW-0130">Cell adhesion</keyword>
<dbReference type="CDD" id="cd03152">
    <property type="entry name" value="CD9_LEL"/>
    <property type="match status" value="1"/>
</dbReference>
<dbReference type="Pfam" id="PF00621">
    <property type="entry name" value="RhoGEF"/>
    <property type="match status" value="1"/>
</dbReference>
<evidence type="ECO:0000313" key="24">
    <source>
        <dbReference type="Proteomes" id="UP000710432"/>
    </source>
</evidence>
<comment type="subcellular location">
    <subcellularLocation>
        <location evidence="4">Cell membrane</location>
        <topology evidence="4">Multi-pass membrane protein</topology>
    </subcellularLocation>
    <subcellularLocation>
        <location evidence="1">Cell projection</location>
    </subcellularLocation>
    <subcellularLocation>
        <location evidence="2">Cytoplasm</location>
    </subcellularLocation>
    <subcellularLocation>
        <location evidence="3">Secreted</location>
        <location evidence="3">Extracellular exosome</location>
    </subcellularLocation>
</comment>
<gene>
    <name evidence="23" type="ORF">LTLLF_102640</name>
</gene>
<reference evidence="23" key="1">
    <citation type="submission" date="2020-03" db="EMBL/GenBank/DDBJ databases">
        <title>Studies in the Genomics of Life Span.</title>
        <authorList>
            <person name="Glass D."/>
        </authorList>
    </citation>
    <scope>NUCLEOTIDE SEQUENCE</scope>
    <source>
        <strain evidence="23">LTLLF</strain>
        <tissue evidence="23">Muscle</tissue>
    </source>
</reference>
<keyword evidence="16" id="KW-0966">Cell projection</keyword>
<dbReference type="InterPro" id="IPR042918">
    <property type="entry name" value="PLEKHG6"/>
</dbReference>
<dbReference type="GO" id="GO:0042995">
    <property type="term" value="C:cell projection"/>
    <property type="evidence" value="ECO:0007669"/>
    <property type="project" value="UniProtKB-SubCell"/>
</dbReference>
<feature type="transmembrane region" description="Helical" evidence="20">
    <location>
        <begin position="129"/>
        <end position="151"/>
    </location>
</feature>
<dbReference type="SUPFAM" id="SSF50729">
    <property type="entry name" value="PH domain-like"/>
    <property type="match status" value="1"/>
</dbReference>
<dbReference type="SMART" id="SM00233">
    <property type="entry name" value="PH"/>
    <property type="match status" value="1"/>
</dbReference>
<dbReference type="Gene3D" id="2.30.29.30">
    <property type="entry name" value="Pleckstrin-homology domain (PH domain)/Phosphotyrosine-binding domain (PTB)"/>
    <property type="match status" value="1"/>
</dbReference>
<dbReference type="InterPro" id="IPR011993">
    <property type="entry name" value="PH-like_dom_sf"/>
</dbReference>
<evidence type="ECO:0000256" key="6">
    <source>
        <dbReference type="ARBA" id="ARBA00015048"/>
    </source>
</evidence>
<dbReference type="InterPro" id="IPR001849">
    <property type="entry name" value="PH_domain"/>
</dbReference>
<keyword evidence="18" id="KW-0449">Lipoprotein</keyword>
<dbReference type="InterPro" id="IPR023591">
    <property type="entry name" value="Ribosomal_uS2_flav_dom_sf"/>
</dbReference>
<dbReference type="GO" id="GO:0005178">
    <property type="term" value="F:integrin binding"/>
    <property type="evidence" value="ECO:0007669"/>
    <property type="project" value="UniProtKB-ARBA"/>
</dbReference>
<evidence type="ECO:0000256" key="20">
    <source>
        <dbReference type="SAM" id="Phobius"/>
    </source>
</evidence>
<dbReference type="GO" id="GO:0005085">
    <property type="term" value="F:guanyl-nucleotide exchange factor activity"/>
    <property type="evidence" value="ECO:0007669"/>
    <property type="project" value="InterPro"/>
</dbReference>
<dbReference type="GO" id="GO:0007155">
    <property type="term" value="P:cell adhesion"/>
    <property type="evidence" value="ECO:0007669"/>
    <property type="project" value="UniProtKB-KW"/>
</dbReference>
<feature type="compositionally biased region" description="Polar residues" evidence="19">
    <location>
        <begin position="706"/>
        <end position="726"/>
    </location>
</feature>
<keyword evidence="8" id="KW-0963">Cytoplasm</keyword>
<dbReference type="FunFam" id="2.30.29.30:FF:000141">
    <property type="entry name" value="Pleckstrin homology domain-containing family G member 5"/>
    <property type="match status" value="1"/>
</dbReference>
<dbReference type="PANTHER" id="PTHR47671">
    <property type="entry name" value="PLECKSTRIN DOMAIN-CONTAINING FAMILY G MEMBER 6"/>
    <property type="match status" value="1"/>
</dbReference>
<dbReference type="InterPro" id="IPR035899">
    <property type="entry name" value="DBL_dom_sf"/>
</dbReference>
<dbReference type="GO" id="GO:0030154">
    <property type="term" value="P:cell differentiation"/>
    <property type="evidence" value="ECO:0007669"/>
    <property type="project" value="UniProtKB-ARBA"/>
</dbReference>
<dbReference type="Proteomes" id="UP000710432">
    <property type="component" value="Unassembled WGS sequence"/>
</dbReference>
<dbReference type="CDD" id="cd13244">
    <property type="entry name" value="PH_PLEKHG5_G6"/>
    <property type="match status" value="1"/>
</dbReference>
<feature type="domain" description="PH" evidence="21">
    <location>
        <begin position="580"/>
        <end position="680"/>
    </location>
</feature>
<keyword evidence="12 20" id="KW-1133">Transmembrane helix</keyword>
<dbReference type="SUPFAM" id="SSF48652">
    <property type="entry name" value="Tetraspanin"/>
    <property type="match status" value="1"/>
</dbReference>
<protein>
    <recommendedName>
        <fullName evidence="6">CD9 antigen</fullName>
    </recommendedName>
</protein>
<dbReference type="InterPro" id="IPR042055">
    <property type="entry name" value="CD9_LEL"/>
</dbReference>
<dbReference type="GO" id="GO:0007338">
    <property type="term" value="P:single fertilization"/>
    <property type="evidence" value="ECO:0007669"/>
    <property type="project" value="UniProtKB-KW"/>
</dbReference>
<evidence type="ECO:0000259" key="22">
    <source>
        <dbReference type="PROSITE" id="PS50010"/>
    </source>
</evidence>
<dbReference type="AlphaFoldDB" id="A0A8J6L395"/>
<dbReference type="InterPro" id="IPR008952">
    <property type="entry name" value="Tetraspanin_EC2_sf"/>
</dbReference>
<evidence type="ECO:0000256" key="10">
    <source>
        <dbReference type="ARBA" id="ARBA00022692"/>
    </source>
</evidence>
<keyword evidence="15" id="KW-1015">Disulfide bond</keyword>
<keyword evidence="10 20" id="KW-0812">Transmembrane</keyword>
<evidence type="ECO:0000256" key="8">
    <source>
        <dbReference type="ARBA" id="ARBA00022490"/>
    </source>
</evidence>
<feature type="region of interest" description="Disordered" evidence="19">
    <location>
        <begin position="230"/>
        <end position="267"/>
    </location>
</feature>
<evidence type="ECO:0000256" key="11">
    <source>
        <dbReference type="ARBA" id="ARBA00022889"/>
    </source>
</evidence>
<dbReference type="InterPro" id="IPR018499">
    <property type="entry name" value="Tetraspanin/Peripherin"/>
</dbReference>
<dbReference type="FunFam" id="1.10.1450.10:FF:000016">
    <property type="entry name" value="Tetraspanin"/>
    <property type="match status" value="1"/>
</dbReference>
<dbReference type="InterPro" id="IPR018503">
    <property type="entry name" value="Tetraspanin_CS"/>
</dbReference>
<evidence type="ECO:0000256" key="17">
    <source>
        <dbReference type="ARBA" id="ARBA00023279"/>
    </source>
</evidence>
<feature type="transmembrane region" description="Helical" evidence="20">
    <location>
        <begin position="57"/>
        <end position="79"/>
    </location>
</feature>
<sequence length="953" mass="107753">MLRWPVLKFACDWSHSDCCPLHPWAFTTQIQATFKGSHVWVVSDPRTDHQPLIEESYINLPTIALAGIAVLAIGLWLRFDSQTKSIFEQESNHSSFYTGVYILIGAGALMMLVGFLGCCGAVQESQCMLGLFFGFLLVIFAIEIAAAVWGYTHKDEVIKEVQEFYKDTYQKLKSKDEPQRETLKAIHMALNCCGLAGGLEQFISDICPKKELLESFQVKDPSRRRLYVPFAKGSGQTRGPSPLTLREPESEKRHGSHFGLGPPHSPKLKEVTRAHELEVRLHTFSMFGMPRLPPEDRRYWEIGDGGDSGLTMEKSWKELVLGHKEMNRELCHQQEALWELLTTELIFLRKLKIMTDLLAAGLLNLQRVGLLTDVSAETLFGTVPKLIRAHRSFWEEVLQPVLEETRTSGQPLDPVSLQNGFLTFGQRFQPYVQYCLRVKQTMAYAREQQDTNPLFHTFVQWCEKHKRSGRQTLGDLLIKPHQRVTKYPLLLQAVLKRSPEPRAQEALNAMIAAVESFLRHINGQVRQGEELESLVAAAQRIGPYEVLEPSNEEVEKNLRPFSTLDLMTPILGVAPEHTRQLLLEGPVRVKEGREGKLDVYLFLFSDVLLVTKPQRRADRAKVIRPPLMLDKLVCRPLRDPHSFLLIHLTEFQCVSSALTVHCPSSNDRARWLEKILQAQATLQRLKAEEYVQQKRELLALYRNQGKESPNTRPSTPSPEDSQSSAEGRTLELSIIPHLVVTEDTDEDAPSVPDDTSDSGYGTLIPSSPKTPHTPLNRLRAKAFRRDPRLTFSTLELRDVPLRPQPPDPQAPQRRSAPDLPDGILRGGSLPRRAPPTWSEEEDETLTTRNVVVETLNRAQRRSPLPQSPTPTDSAGESPWESSDEEEGLLSPGLRPRPLQAEDMLREIREELASQRIEGASEPGDGKPRKLTRAQLQRMRGTHIIQLDTPLSTS</sequence>
<dbReference type="GO" id="GO:0005096">
    <property type="term" value="F:GTPase activator activity"/>
    <property type="evidence" value="ECO:0007669"/>
    <property type="project" value="InterPro"/>
</dbReference>
<evidence type="ECO:0000256" key="5">
    <source>
        <dbReference type="ARBA" id="ARBA00006840"/>
    </source>
</evidence>
<dbReference type="Gene3D" id="1.10.1450.10">
    <property type="entry name" value="Tetraspanin"/>
    <property type="match status" value="1"/>
</dbReference>
<evidence type="ECO:0000256" key="1">
    <source>
        <dbReference type="ARBA" id="ARBA00004316"/>
    </source>
</evidence>
<keyword evidence="17" id="KW-0278">Fertilization</keyword>
<dbReference type="InterPro" id="IPR000219">
    <property type="entry name" value="DH_dom"/>
</dbReference>
<comment type="similarity">
    <text evidence="5">Belongs to the tetraspanin (TM4SF) family.</text>
</comment>
<dbReference type="PROSITE" id="PS50010">
    <property type="entry name" value="DH_2"/>
    <property type="match status" value="1"/>
</dbReference>
<feature type="domain" description="DH" evidence="22">
    <location>
        <begin position="332"/>
        <end position="524"/>
    </location>
</feature>
<evidence type="ECO:0000256" key="15">
    <source>
        <dbReference type="ARBA" id="ARBA00023157"/>
    </source>
</evidence>
<comment type="caution">
    <text evidence="23">The sequence shown here is derived from an EMBL/GenBank/DDBJ whole genome shotgun (WGS) entry which is preliminary data.</text>
</comment>
<dbReference type="GO" id="GO:0007399">
    <property type="term" value="P:nervous system development"/>
    <property type="evidence" value="ECO:0007669"/>
    <property type="project" value="UniProtKB-ARBA"/>
</dbReference>
<evidence type="ECO:0000256" key="13">
    <source>
        <dbReference type="ARBA" id="ARBA00023136"/>
    </source>
</evidence>
<dbReference type="GO" id="GO:0005886">
    <property type="term" value="C:plasma membrane"/>
    <property type="evidence" value="ECO:0007669"/>
    <property type="project" value="UniProtKB-SubCell"/>
</dbReference>